<keyword evidence="4" id="KW-1185">Reference proteome</keyword>
<sequence length="328" mass="37867">MLHGLLLVLKIAGIILAVLLGIVLAAAAAVLFVPVRYAADAQYDKNSGKKPVLHVRVTWLLHLFRFFMEYNEGFKMRAQVLFFPLYDSERPIEPEIKEQKEKASKKKQKAGERTVFDEQPQKSGVQAQEVRKRIEQEPPQETGSETEAEQTAEENPCAFRKKPSLAEKFKCFGERIKQVCRRIKAFFIRIAQTICGIFDKSVSLKETVQEKTTHFSEMLQDEENRELVHFLWEQLKRLLQKSRPKKYRLRVRYGFEDSETTGWLAVRLAVLYGLLGLDIELIPDFEESVFEGEGMIKGKIRLAGILMIAGKVYFNRLVQKKLLKKSSR</sequence>
<feature type="compositionally biased region" description="Basic and acidic residues" evidence="1">
    <location>
        <begin position="109"/>
        <end position="120"/>
    </location>
</feature>
<comment type="caution">
    <text evidence="3">The sequence shown here is derived from an EMBL/GenBank/DDBJ whole genome shotgun (WGS) entry which is preliminary data.</text>
</comment>
<evidence type="ECO:0000256" key="2">
    <source>
        <dbReference type="SAM" id="Phobius"/>
    </source>
</evidence>
<evidence type="ECO:0000313" key="4">
    <source>
        <dbReference type="Proteomes" id="UP001546774"/>
    </source>
</evidence>
<organism evidence="3 4">
    <name type="scientific">Lachnospira intestinalis</name>
    <dbReference type="NCBI Taxonomy" id="3133158"/>
    <lineage>
        <taxon>Bacteria</taxon>
        <taxon>Bacillati</taxon>
        <taxon>Bacillota</taxon>
        <taxon>Clostridia</taxon>
        <taxon>Lachnospirales</taxon>
        <taxon>Lachnospiraceae</taxon>
        <taxon>Lachnospira</taxon>
    </lineage>
</organism>
<evidence type="ECO:0000313" key="3">
    <source>
        <dbReference type="EMBL" id="MEQ2554113.1"/>
    </source>
</evidence>
<evidence type="ECO:0000256" key="1">
    <source>
        <dbReference type="SAM" id="MobiDB-lite"/>
    </source>
</evidence>
<evidence type="ECO:0008006" key="5">
    <source>
        <dbReference type="Google" id="ProtNLM"/>
    </source>
</evidence>
<dbReference type="Proteomes" id="UP001546774">
    <property type="component" value="Unassembled WGS sequence"/>
</dbReference>
<reference evidence="3" key="1">
    <citation type="submission" date="2024-03" db="EMBL/GenBank/DDBJ databases">
        <title>Human intestinal bacterial collection.</title>
        <authorList>
            <person name="Pauvert C."/>
            <person name="Hitch T.C.A."/>
            <person name="Clavel T."/>
        </authorList>
    </citation>
    <scope>NUCLEOTIDE SEQUENCE [LARGE SCALE GENOMIC DNA]</scope>
    <source>
        <strain evidence="3">CLA-AA-H89B</strain>
    </source>
</reference>
<name>A0ABV1H357_9FIRM</name>
<gene>
    <name evidence="3" type="ORF">WMO37_03660</name>
</gene>
<feature type="region of interest" description="Disordered" evidence="1">
    <location>
        <begin position="94"/>
        <end position="156"/>
    </location>
</feature>
<feature type="transmembrane region" description="Helical" evidence="2">
    <location>
        <begin position="7"/>
        <end position="32"/>
    </location>
</feature>
<protein>
    <recommendedName>
        <fullName evidence="5">DUF2953 domain-containing protein</fullName>
    </recommendedName>
</protein>
<keyword evidence="2" id="KW-1133">Transmembrane helix</keyword>
<keyword evidence="2" id="KW-0812">Transmembrane</keyword>
<proteinExistence type="predicted"/>
<dbReference type="EMBL" id="JBBMFS010000002">
    <property type="protein sequence ID" value="MEQ2554113.1"/>
    <property type="molecule type" value="Genomic_DNA"/>
</dbReference>
<keyword evidence="2" id="KW-0472">Membrane</keyword>
<accession>A0ABV1H357</accession>